<dbReference type="GO" id="GO:0005509">
    <property type="term" value="F:calcium ion binding"/>
    <property type="evidence" value="ECO:0007669"/>
    <property type="project" value="InterPro"/>
</dbReference>
<dbReference type="PANTHER" id="PTHR31495:SF0">
    <property type="entry name" value="BINDING PROTEIN CALEOSIN, PUTATIVE (AFU_ORTHOLOGUE AFUA_5G13750)-RELATED"/>
    <property type="match status" value="1"/>
</dbReference>
<comment type="similarity">
    <text evidence="1">Belongs to the caleosin family.</text>
</comment>
<organism evidence="4 5">
    <name type="scientific">Rhodotorula taiwanensis</name>
    <dbReference type="NCBI Taxonomy" id="741276"/>
    <lineage>
        <taxon>Eukaryota</taxon>
        <taxon>Fungi</taxon>
        <taxon>Dikarya</taxon>
        <taxon>Basidiomycota</taxon>
        <taxon>Pucciniomycotina</taxon>
        <taxon>Microbotryomycetes</taxon>
        <taxon>Sporidiobolales</taxon>
        <taxon>Sporidiobolaceae</taxon>
        <taxon>Rhodotorula</taxon>
    </lineage>
</organism>
<accession>A0A2S5B7U4</accession>
<protein>
    <recommendedName>
        <fullName evidence="3">EF-hand domain-containing protein</fullName>
    </recommendedName>
</protein>
<evidence type="ECO:0000313" key="5">
    <source>
        <dbReference type="Proteomes" id="UP000237144"/>
    </source>
</evidence>
<dbReference type="InterPro" id="IPR002048">
    <property type="entry name" value="EF_hand_dom"/>
</dbReference>
<evidence type="ECO:0000256" key="1">
    <source>
        <dbReference type="ARBA" id="ARBA00006765"/>
    </source>
</evidence>
<feature type="domain" description="EF-hand" evidence="3">
    <location>
        <begin position="249"/>
        <end position="284"/>
    </location>
</feature>
<feature type="compositionally biased region" description="Polar residues" evidence="2">
    <location>
        <begin position="61"/>
        <end position="74"/>
    </location>
</feature>
<comment type="caution">
    <text evidence="4">The sequence shown here is derived from an EMBL/GenBank/DDBJ whole genome shotgun (WGS) entry which is preliminary data.</text>
</comment>
<dbReference type="PANTHER" id="PTHR31495">
    <property type="entry name" value="PEROXYGENASE 3-RELATED"/>
    <property type="match status" value="1"/>
</dbReference>
<dbReference type="Proteomes" id="UP000237144">
    <property type="component" value="Unassembled WGS sequence"/>
</dbReference>
<dbReference type="EMBL" id="PJQD01000046">
    <property type="protein sequence ID" value="POY72854.1"/>
    <property type="molecule type" value="Genomic_DNA"/>
</dbReference>
<dbReference type="Pfam" id="PF05042">
    <property type="entry name" value="Caleosin"/>
    <property type="match status" value="1"/>
</dbReference>
<dbReference type="OrthoDB" id="640742at2759"/>
<feature type="compositionally biased region" description="Basic and acidic residues" evidence="2">
    <location>
        <begin position="75"/>
        <end position="104"/>
    </location>
</feature>
<dbReference type="STRING" id="741276.A0A2S5B7U4"/>
<dbReference type="GO" id="GO:0004497">
    <property type="term" value="F:monooxygenase activity"/>
    <property type="evidence" value="ECO:0007669"/>
    <property type="project" value="TreeGrafter"/>
</dbReference>
<dbReference type="AlphaFoldDB" id="A0A2S5B7U4"/>
<evidence type="ECO:0000256" key="2">
    <source>
        <dbReference type="SAM" id="MobiDB-lite"/>
    </source>
</evidence>
<reference evidence="4 5" key="1">
    <citation type="journal article" date="2018" name="Front. Microbiol.">
        <title>Prospects for Fungal Bioremediation of Acidic Radioactive Waste Sites: Characterization and Genome Sequence of Rhodotorula taiwanensis MD1149.</title>
        <authorList>
            <person name="Tkavc R."/>
            <person name="Matrosova V.Y."/>
            <person name="Grichenko O.E."/>
            <person name="Gostincar C."/>
            <person name="Volpe R.P."/>
            <person name="Klimenkova P."/>
            <person name="Gaidamakova E.K."/>
            <person name="Zhou C.E."/>
            <person name="Stewart B.J."/>
            <person name="Lyman M.G."/>
            <person name="Malfatti S.A."/>
            <person name="Rubinfeld B."/>
            <person name="Courtot M."/>
            <person name="Singh J."/>
            <person name="Dalgard C.L."/>
            <person name="Hamilton T."/>
            <person name="Frey K.G."/>
            <person name="Gunde-Cimerman N."/>
            <person name="Dugan L."/>
            <person name="Daly M.J."/>
        </authorList>
    </citation>
    <scope>NUCLEOTIDE SEQUENCE [LARGE SCALE GENOMIC DNA]</scope>
    <source>
        <strain evidence="4 5">MD1149</strain>
    </source>
</reference>
<dbReference type="SUPFAM" id="SSF47473">
    <property type="entry name" value="EF-hand"/>
    <property type="match status" value="1"/>
</dbReference>
<evidence type="ECO:0000259" key="3">
    <source>
        <dbReference type="PROSITE" id="PS50222"/>
    </source>
</evidence>
<dbReference type="InterPro" id="IPR011992">
    <property type="entry name" value="EF-hand-dom_pair"/>
</dbReference>
<keyword evidence="5" id="KW-1185">Reference proteome</keyword>
<evidence type="ECO:0000313" key="4">
    <source>
        <dbReference type="EMBL" id="POY72854.1"/>
    </source>
</evidence>
<gene>
    <name evidence="4" type="ORF">BMF94_4109</name>
</gene>
<feature type="region of interest" description="Disordered" evidence="2">
    <location>
        <begin position="1"/>
        <end position="129"/>
    </location>
</feature>
<name>A0A2S5B7U4_9BASI</name>
<sequence length="406" mass="46130">MTSKSYASATAAYAPLSEDQQPHPSLAFLDSAQPANREALRRHPHALDALDGGHGSHEEANQQGGTTRPKSGSGSRREEADKAEQRRHEDEPDRRGKKQSEKPGAHFTSVIKGHPAMEGRDAPEDIGGELAEPWLPRANIAATAEKPDGTQEGGWAQSHQRQSVLQQHCAWWDPDGDGIVYPWDVFFGFHQLGYALPWCFLAVGIISPSFSWFTSELWIPSPLFPINLKHVHRAKHGSDTSTYDTEGRFLPARFEAIFSKFDKNNKGGVTFYEALQMIHRQRNILDFAGWIGEFFEWFATYLLIWPSDGILRKEDIRVVYDGSIFPVIAARERQRRLNAWNAGWIIWILSLLPLSGWFTENRAQTDVEYKQDRDVEGKGTYWKKRGLGKIWREEEKKAEQTRASSF</sequence>
<dbReference type="InterPro" id="IPR007736">
    <property type="entry name" value="Caleosin-related"/>
</dbReference>
<proteinExistence type="inferred from homology"/>
<dbReference type="PROSITE" id="PS50222">
    <property type="entry name" value="EF_HAND_2"/>
    <property type="match status" value="1"/>
</dbReference>
<feature type="compositionally biased region" description="Basic and acidic residues" evidence="2">
    <location>
        <begin position="38"/>
        <end position="48"/>
    </location>
</feature>
<feature type="compositionally biased region" description="Low complexity" evidence="2">
    <location>
        <begin position="1"/>
        <end position="14"/>
    </location>
</feature>